<name>A0ABV6K8D1_9BACI</name>
<accession>A0ABV6K8D1</accession>
<reference evidence="1 2" key="1">
    <citation type="submission" date="2024-09" db="EMBL/GenBank/DDBJ databases">
        <authorList>
            <person name="Sun Q."/>
            <person name="Mori K."/>
        </authorList>
    </citation>
    <scope>NUCLEOTIDE SEQUENCE [LARGE SCALE GENOMIC DNA]</scope>
    <source>
        <strain evidence="1 2">NCAIM B.02610</strain>
    </source>
</reference>
<dbReference type="Pfam" id="PF04630">
    <property type="entry name" value="Phage_TTP_1"/>
    <property type="match status" value="1"/>
</dbReference>
<dbReference type="EMBL" id="JBHLUX010000008">
    <property type="protein sequence ID" value="MFC0469572.1"/>
    <property type="molecule type" value="Genomic_DNA"/>
</dbReference>
<dbReference type="InterPro" id="IPR006490">
    <property type="entry name" value="Maj_tail_phi13"/>
</dbReference>
<organism evidence="1 2">
    <name type="scientific">Halalkalibacter kiskunsagensis</name>
    <dbReference type="NCBI Taxonomy" id="1548599"/>
    <lineage>
        <taxon>Bacteria</taxon>
        <taxon>Bacillati</taxon>
        <taxon>Bacillota</taxon>
        <taxon>Bacilli</taxon>
        <taxon>Bacillales</taxon>
        <taxon>Bacillaceae</taxon>
        <taxon>Halalkalibacter</taxon>
    </lineage>
</organism>
<dbReference type="Proteomes" id="UP001589838">
    <property type="component" value="Unassembled WGS sequence"/>
</dbReference>
<dbReference type="InterPro" id="IPR006724">
    <property type="entry name" value="Phage_TTP"/>
</dbReference>
<proteinExistence type="predicted"/>
<evidence type="ECO:0000313" key="1">
    <source>
        <dbReference type="EMBL" id="MFC0469572.1"/>
    </source>
</evidence>
<sequence>MKKRLGGFSKIHIAKLVSDGTFQAPTPVLGAKSIEAELNYENVQFYADNAIDYTDFVFNGGEGSLTVSGLTMDEYEMLFGSTVSDGGVLVKSTDVSPEVAVLFERNKLGSQDKVLYVIYACKFAPPSINAQTMEGGIEEETIELTFSIRELAEGEVFQMVDTGQHTGTKADDWYQTVQK</sequence>
<dbReference type="NCBIfam" id="TIGR01603">
    <property type="entry name" value="maj_tail_phi13"/>
    <property type="match status" value="1"/>
</dbReference>
<comment type="caution">
    <text evidence="1">The sequence shown here is derived from an EMBL/GenBank/DDBJ whole genome shotgun (WGS) entry which is preliminary data.</text>
</comment>
<protein>
    <submittedName>
        <fullName evidence="1">Major tail protein</fullName>
    </submittedName>
</protein>
<dbReference type="RefSeq" id="WP_335962249.1">
    <property type="nucleotide sequence ID" value="NZ_JAXBLX010000026.1"/>
</dbReference>
<evidence type="ECO:0000313" key="2">
    <source>
        <dbReference type="Proteomes" id="UP001589838"/>
    </source>
</evidence>
<gene>
    <name evidence="1" type="ORF">ACFFHM_03275</name>
</gene>
<keyword evidence="2" id="KW-1185">Reference proteome</keyword>